<evidence type="ECO:0000313" key="2">
    <source>
        <dbReference type="Proteomes" id="UP001638806"/>
    </source>
</evidence>
<dbReference type="Proteomes" id="UP001638806">
    <property type="component" value="Unassembled WGS sequence"/>
</dbReference>
<proteinExistence type="predicted"/>
<sequence length="746" mass="83204">MPVDDTVYGFPPEAFDESFLPDVHRQFIDPEDLHAFERALQAPDPLQSPPADDASIRSPKSPTGSVSITKRDSQTAMSMEEDLSAIAAAAAAAGGDLPLPDTPAQGHGTFITAQNDWAPVNSRIYRNRRNGAKKGRRKKTTSAVEGLLGTRTKDETREGYLYQLSKWPLLFFVLAWLLWLSVAYLSTRWYIWVYEHFFTWRGRRETLRRNLRRTTNYKDWVAEARQLDSYLGRQAWREENDFAYYDSKTVKRVWEQMRKAKAVEDLKALIEACVKNNFVGVENSRLYSQTYYGTKNLVQNFIDEVESSIKFLLRTKSLETEEKRLLFKHVYANYGRTALCLSGGAAFAYYHIGVVRALVDADLLPDVITGTSGGALIAALVATRTNDELKKLLIPALAHRIDACSEPISVWFPRWWKSGARFDSVDWARRGGWWTRGSMTFREAYERTGRILNVTCVPADPHSPTILCNYLTSPDCVIWSAVLASAAVPGILNPVVLMMKQRDGTLAPYSFGHKWKDGSLRTDIPIKALNTHFNVNFTIVSQVNPHINLFFFSSRGSVGHPVTHRKEPGVARRVPHVGDGALPQAGHEQVAEVHPARGAAAAAAGPGLEPAVAARVQRDHHHLAQVDPVRLLAHPVGPGPGAAGADDPRGQQSAFPKLKFIANRLKVERLVEQGRRETRPWVRRGSIQTLMSEEDLRSLLVREMVGSGTTEEEDNTEGDDEGLTGTPLEEMDDPVYGGGGGHEKRD</sequence>
<protein>
    <submittedName>
        <fullName evidence="1">Uncharacterized protein</fullName>
    </submittedName>
</protein>
<gene>
    <name evidence="1" type="ORF">ACCO45_001847</name>
</gene>
<name>A0ACC4E946_PURLI</name>
<comment type="caution">
    <text evidence="1">The sequence shown here is derived from an EMBL/GenBank/DDBJ whole genome shotgun (WGS) entry which is preliminary data.</text>
</comment>
<reference evidence="1" key="1">
    <citation type="submission" date="2024-12" db="EMBL/GenBank/DDBJ databases">
        <title>Comparative genomics and development of molecular markers within Purpureocillium lilacinum and among Purpureocillium species.</title>
        <authorList>
            <person name="Yeh Z.-Y."/>
            <person name="Ni N.-T."/>
            <person name="Lo P.-H."/>
            <person name="Mushyakhwo K."/>
            <person name="Lin C.-F."/>
            <person name="Nai Y.-S."/>
        </authorList>
    </citation>
    <scope>NUCLEOTIDE SEQUENCE</scope>
    <source>
        <strain evidence="1">NCHU-NPUST-175</strain>
    </source>
</reference>
<organism evidence="1 2">
    <name type="scientific">Purpureocillium lilacinum</name>
    <name type="common">Paecilomyces lilacinus</name>
    <dbReference type="NCBI Taxonomy" id="33203"/>
    <lineage>
        <taxon>Eukaryota</taxon>
        <taxon>Fungi</taxon>
        <taxon>Dikarya</taxon>
        <taxon>Ascomycota</taxon>
        <taxon>Pezizomycotina</taxon>
        <taxon>Sordariomycetes</taxon>
        <taxon>Hypocreomycetidae</taxon>
        <taxon>Hypocreales</taxon>
        <taxon>Ophiocordycipitaceae</taxon>
        <taxon>Purpureocillium</taxon>
    </lineage>
</organism>
<keyword evidence="2" id="KW-1185">Reference proteome</keyword>
<accession>A0ACC4E946</accession>
<evidence type="ECO:0000313" key="1">
    <source>
        <dbReference type="EMBL" id="KAL3964843.1"/>
    </source>
</evidence>
<dbReference type="EMBL" id="JBGNUJ010000002">
    <property type="protein sequence ID" value="KAL3964843.1"/>
    <property type="molecule type" value="Genomic_DNA"/>
</dbReference>